<accession>A0A381NYC7</accession>
<dbReference type="InterPro" id="IPR007630">
    <property type="entry name" value="RNA_pol_sigma70_r4"/>
</dbReference>
<dbReference type="FunFam" id="1.10.601.10:FF:000001">
    <property type="entry name" value="RNA polymerase sigma factor SigA"/>
    <property type="match status" value="1"/>
</dbReference>
<feature type="domain" description="RNA polymerase sigma-70" evidence="7">
    <location>
        <begin position="275"/>
        <end position="301"/>
    </location>
</feature>
<dbReference type="AlphaFoldDB" id="A0A381NYC7"/>
<dbReference type="GO" id="GO:0016987">
    <property type="term" value="F:sigma factor activity"/>
    <property type="evidence" value="ECO:0007669"/>
    <property type="project" value="UniProtKB-KW"/>
</dbReference>
<dbReference type="Gene3D" id="1.10.601.10">
    <property type="entry name" value="RNA Polymerase Primary Sigma Factor"/>
    <property type="match status" value="2"/>
</dbReference>
<keyword evidence="5" id="KW-0804">Transcription</keyword>
<dbReference type="PRINTS" id="PR00046">
    <property type="entry name" value="SIGMA70FCT"/>
</dbReference>
<dbReference type="SUPFAM" id="SSF88659">
    <property type="entry name" value="Sigma3 and sigma4 domains of RNA polymerase sigma factors"/>
    <property type="match status" value="2"/>
</dbReference>
<dbReference type="GO" id="GO:0003677">
    <property type="term" value="F:DNA binding"/>
    <property type="evidence" value="ECO:0007669"/>
    <property type="project" value="UniProtKB-KW"/>
</dbReference>
<dbReference type="Pfam" id="PF00140">
    <property type="entry name" value="Sigma70_r1_2"/>
    <property type="match status" value="1"/>
</dbReference>
<evidence type="ECO:0000256" key="5">
    <source>
        <dbReference type="ARBA" id="ARBA00023163"/>
    </source>
</evidence>
<dbReference type="PANTHER" id="PTHR30603">
    <property type="entry name" value="RNA POLYMERASE SIGMA FACTOR RPO"/>
    <property type="match status" value="1"/>
</dbReference>
<evidence type="ECO:0000256" key="3">
    <source>
        <dbReference type="ARBA" id="ARBA00023082"/>
    </source>
</evidence>
<comment type="similarity">
    <text evidence="1">Belongs to the sigma-70 factor family.</text>
</comment>
<dbReference type="InterPro" id="IPR013325">
    <property type="entry name" value="RNA_pol_sigma_r2"/>
</dbReference>
<dbReference type="InterPro" id="IPR007624">
    <property type="entry name" value="RNA_pol_sigma70_r3"/>
</dbReference>
<dbReference type="GO" id="GO:0006352">
    <property type="term" value="P:DNA-templated transcription initiation"/>
    <property type="evidence" value="ECO:0007669"/>
    <property type="project" value="InterPro"/>
</dbReference>
<dbReference type="PANTHER" id="PTHR30603:SF60">
    <property type="entry name" value="RNA POLYMERASE SIGMA FACTOR RPOD"/>
    <property type="match status" value="1"/>
</dbReference>
<dbReference type="Pfam" id="PF04542">
    <property type="entry name" value="Sigma70_r2"/>
    <property type="match status" value="1"/>
</dbReference>
<evidence type="ECO:0000256" key="1">
    <source>
        <dbReference type="ARBA" id="ARBA00007788"/>
    </source>
</evidence>
<dbReference type="InterPro" id="IPR007627">
    <property type="entry name" value="RNA_pol_sigma70_r2"/>
</dbReference>
<dbReference type="NCBIfam" id="TIGR02937">
    <property type="entry name" value="sigma70-ECF"/>
    <property type="match status" value="1"/>
</dbReference>
<keyword evidence="3" id="KW-0731">Sigma factor</keyword>
<dbReference type="Gene3D" id="1.10.10.10">
    <property type="entry name" value="Winged helix-like DNA-binding domain superfamily/Winged helix DNA-binding domain"/>
    <property type="match status" value="2"/>
</dbReference>
<evidence type="ECO:0000256" key="4">
    <source>
        <dbReference type="ARBA" id="ARBA00023125"/>
    </source>
</evidence>
<dbReference type="SUPFAM" id="SSF88946">
    <property type="entry name" value="Sigma2 domain of RNA polymerase sigma factors"/>
    <property type="match status" value="1"/>
</dbReference>
<dbReference type="Pfam" id="PF04539">
    <property type="entry name" value="Sigma70_r3"/>
    <property type="match status" value="1"/>
</dbReference>
<name>A0A381NYC7_9ZZZZ</name>
<dbReference type="CDD" id="cd06171">
    <property type="entry name" value="Sigma70_r4"/>
    <property type="match status" value="1"/>
</dbReference>
<evidence type="ECO:0000259" key="6">
    <source>
        <dbReference type="PROSITE" id="PS00715"/>
    </source>
</evidence>
<feature type="non-terminal residue" evidence="8">
    <location>
        <position position="1"/>
    </location>
</feature>
<dbReference type="PROSITE" id="PS00716">
    <property type="entry name" value="SIGMA70_2"/>
    <property type="match status" value="1"/>
</dbReference>
<gene>
    <name evidence="8" type="ORF">METZ01_LOCUS12068</name>
</gene>
<dbReference type="InterPro" id="IPR013324">
    <property type="entry name" value="RNA_pol_sigma_r3/r4-like"/>
</dbReference>
<evidence type="ECO:0000313" key="8">
    <source>
        <dbReference type="EMBL" id="SUZ59214.1"/>
    </source>
</evidence>
<keyword evidence="2" id="KW-0805">Transcription regulation</keyword>
<dbReference type="InterPro" id="IPR036388">
    <property type="entry name" value="WH-like_DNA-bd_sf"/>
</dbReference>
<sequence length="316" mass="35779">VAKNRVERDEEDLVRLYLTDIGQYPLLTKDDEVRLAQEIEAGTEARVILEAERMTDGSPITVAKKRELRRADRKGERAERTFVQSNLRLVVSIAKKYQASGLPLLDLIQEGNLGLMHAVEKFDWRKGFKFSTYATWWIRQAITRGIANTGRTIRLPVHAGDTLARLQKARSRLELKFGRPATLAELAIEVDMPEDKVSEALRFAAEPLSLSEPLREDGDAELGDVVEDRNAEDPEEAAAVARLPDEITKLLGPLDEREREILKLRFGLDRGEPRTLEEVGEHFNLTRERIRQIEARAMSKLRHPSSDTGARDLLGV</sequence>
<protein>
    <recommendedName>
        <fullName evidence="6 7">RNA polymerase sigma-70 domain-containing protein</fullName>
    </recommendedName>
</protein>
<dbReference type="InterPro" id="IPR050239">
    <property type="entry name" value="Sigma-70_RNA_pol_init_factors"/>
</dbReference>
<dbReference type="InterPro" id="IPR000943">
    <property type="entry name" value="RNA_pol_sigma70"/>
</dbReference>
<dbReference type="EMBL" id="UINC01000666">
    <property type="protein sequence ID" value="SUZ59214.1"/>
    <property type="molecule type" value="Genomic_DNA"/>
</dbReference>
<keyword evidence="4" id="KW-0238">DNA-binding</keyword>
<dbReference type="InterPro" id="IPR014284">
    <property type="entry name" value="RNA_pol_sigma-70_dom"/>
</dbReference>
<organism evidence="8">
    <name type="scientific">marine metagenome</name>
    <dbReference type="NCBI Taxonomy" id="408172"/>
    <lineage>
        <taxon>unclassified sequences</taxon>
        <taxon>metagenomes</taxon>
        <taxon>ecological metagenomes</taxon>
    </lineage>
</organism>
<dbReference type="PROSITE" id="PS00715">
    <property type="entry name" value="SIGMA70_1"/>
    <property type="match status" value="1"/>
</dbReference>
<evidence type="ECO:0000256" key="2">
    <source>
        <dbReference type="ARBA" id="ARBA00023015"/>
    </source>
</evidence>
<evidence type="ECO:0000259" key="7">
    <source>
        <dbReference type="PROSITE" id="PS00716"/>
    </source>
</evidence>
<dbReference type="Pfam" id="PF04545">
    <property type="entry name" value="Sigma70_r4"/>
    <property type="match status" value="1"/>
</dbReference>
<proteinExistence type="inferred from homology"/>
<feature type="domain" description="RNA polymerase sigma-70" evidence="6">
    <location>
        <begin position="106"/>
        <end position="119"/>
    </location>
</feature>
<dbReference type="InterPro" id="IPR009042">
    <property type="entry name" value="RNA_pol_sigma70_r1_2"/>
</dbReference>
<reference evidence="8" key="1">
    <citation type="submission" date="2018-05" db="EMBL/GenBank/DDBJ databases">
        <authorList>
            <person name="Lanie J.A."/>
            <person name="Ng W.-L."/>
            <person name="Kazmierczak K.M."/>
            <person name="Andrzejewski T.M."/>
            <person name="Davidsen T.M."/>
            <person name="Wayne K.J."/>
            <person name="Tettelin H."/>
            <person name="Glass J.I."/>
            <person name="Rusch D."/>
            <person name="Podicherti R."/>
            <person name="Tsui H.-C.T."/>
            <person name="Winkler M.E."/>
        </authorList>
    </citation>
    <scope>NUCLEOTIDE SEQUENCE</scope>
</reference>